<evidence type="ECO:0000256" key="4">
    <source>
        <dbReference type="ARBA" id="ARBA00022741"/>
    </source>
</evidence>
<evidence type="ECO:0000256" key="5">
    <source>
        <dbReference type="ARBA" id="ARBA00022840"/>
    </source>
</evidence>
<organism evidence="7 8">
    <name type="scientific">Taibaiella lutea</name>
    <dbReference type="NCBI Taxonomy" id="2608001"/>
    <lineage>
        <taxon>Bacteria</taxon>
        <taxon>Pseudomonadati</taxon>
        <taxon>Bacteroidota</taxon>
        <taxon>Chitinophagia</taxon>
        <taxon>Chitinophagales</taxon>
        <taxon>Chitinophagaceae</taxon>
        <taxon>Taibaiella</taxon>
    </lineage>
</organism>
<dbReference type="Pfam" id="PF00005">
    <property type="entry name" value="ABC_tran"/>
    <property type="match status" value="1"/>
</dbReference>
<evidence type="ECO:0000313" key="8">
    <source>
        <dbReference type="Proteomes" id="UP000323632"/>
    </source>
</evidence>
<dbReference type="InterPro" id="IPR050763">
    <property type="entry name" value="ABC_transporter_ATP-binding"/>
</dbReference>
<name>A0A5M6CRD2_9BACT</name>
<gene>
    <name evidence="7" type="ORF">F0919_04225</name>
</gene>
<evidence type="ECO:0000256" key="1">
    <source>
        <dbReference type="ARBA" id="ARBA00005417"/>
    </source>
</evidence>
<dbReference type="GO" id="GO:0005524">
    <property type="term" value="F:ATP binding"/>
    <property type="evidence" value="ECO:0007669"/>
    <property type="project" value="UniProtKB-KW"/>
</dbReference>
<keyword evidence="3" id="KW-0536">Nodulation</keyword>
<comment type="caution">
    <text evidence="7">The sequence shown here is derived from an EMBL/GenBank/DDBJ whole genome shotgun (WGS) entry which is preliminary data.</text>
</comment>
<dbReference type="InterPro" id="IPR017871">
    <property type="entry name" value="ABC_transporter-like_CS"/>
</dbReference>
<dbReference type="Proteomes" id="UP000323632">
    <property type="component" value="Unassembled WGS sequence"/>
</dbReference>
<evidence type="ECO:0000256" key="2">
    <source>
        <dbReference type="ARBA" id="ARBA00022448"/>
    </source>
</evidence>
<dbReference type="AlphaFoldDB" id="A0A5M6CRD2"/>
<evidence type="ECO:0000313" key="7">
    <source>
        <dbReference type="EMBL" id="KAA5537523.1"/>
    </source>
</evidence>
<comment type="similarity">
    <text evidence="1">Belongs to the ABC transporter superfamily.</text>
</comment>
<dbReference type="EMBL" id="VWSH01000001">
    <property type="protein sequence ID" value="KAA5537523.1"/>
    <property type="molecule type" value="Genomic_DNA"/>
</dbReference>
<keyword evidence="2" id="KW-0813">Transport</keyword>
<dbReference type="Gene3D" id="3.40.50.300">
    <property type="entry name" value="P-loop containing nucleotide triphosphate hydrolases"/>
    <property type="match status" value="1"/>
</dbReference>
<keyword evidence="5 7" id="KW-0067">ATP-binding</keyword>
<dbReference type="GO" id="GO:0016887">
    <property type="term" value="F:ATP hydrolysis activity"/>
    <property type="evidence" value="ECO:0007669"/>
    <property type="project" value="InterPro"/>
</dbReference>
<evidence type="ECO:0000259" key="6">
    <source>
        <dbReference type="PROSITE" id="PS50893"/>
    </source>
</evidence>
<dbReference type="InterPro" id="IPR003439">
    <property type="entry name" value="ABC_transporter-like_ATP-bd"/>
</dbReference>
<sequence>MQIENLRKHYPGAENTALQGLSLNFKKGIIAGLLGPNGAGKTTTISIICGLVKADSGLAKVLELDCSNDIIEIKKKIGVVPQQFALYPQLTGKENLEYVGRLYNIPSKSLKGKVSEMLAHFGLEKHANKRVSQYSGGMKRRANIIAGLLHNPELLILDEPTAGVDVQSRNMILDFLKQYNVQGNTIIYTSHLLEEAEKICDDVAIIDEGKLIAQASPKQLIASAEGCNSLEDVFLFYTGRTVRE</sequence>
<protein>
    <submittedName>
        <fullName evidence="7">ABC transporter ATP-binding protein</fullName>
    </submittedName>
</protein>
<keyword evidence="4" id="KW-0547">Nucleotide-binding</keyword>
<dbReference type="PROSITE" id="PS00211">
    <property type="entry name" value="ABC_TRANSPORTER_1"/>
    <property type="match status" value="1"/>
</dbReference>
<dbReference type="SUPFAM" id="SSF52540">
    <property type="entry name" value="P-loop containing nucleoside triphosphate hydrolases"/>
    <property type="match status" value="1"/>
</dbReference>
<dbReference type="InterPro" id="IPR027417">
    <property type="entry name" value="P-loop_NTPase"/>
</dbReference>
<dbReference type="PANTHER" id="PTHR42711">
    <property type="entry name" value="ABC TRANSPORTER ATP-BINDING PROTEIN"/>
    <property type="match status" value="1"/>
</dbReference>
<dbReference type="SMART" id="SM00382">
    <property type="entry name" value="AAA"/>
    <property type="match status" value="1"/>
</dbReference>
<dbReference type="PANTHER" id="PTHR42711:SF5">
    <property type="entry name" value="ABC TRANSPORTER ATP-BINDING PROTEIN NATA"/>
    <property type="match status" value="1"/>
</dbReference>
<evidence type="ECO:0000256" key="3">
    <source>
        <dbReference type="ARBA" id="ARBA00022458"/>
    </source>
</evidence>
<keyword evidence="8" id="KW-1185">Reference proteome</keyword>
<dbReference type="InterPro" id="IPR003593">
    <property type="entry name" value="AAA+_ATPase"/>
</dbReference>
<dbReference type="PROSITE" id="PS50893">
    <property type="entry name" value="ABC_TRANSPORTER_2"/>
    <property type="match status" value="1"/>
</dbReference>
<feature type="domain" description="ABC transporter" evidence="6">
    <location>
        <begin position="1"/>
        <end position="233"/>
    </location>
</feature>
<accession>A0A5M6CRD2</accession>
<reference evidence="7 8" key="1">
    <citation type="submission" date="2019-09" db="EMBL/GenBank/DDBJ databases">
        <title>Genome sequence and assembly of Taibaiella sp.</title>
        <authorList>
            <person name="Chhetri G."/>
        </authorList>
    </citation>
    <scope>NUCLEOTIDE SEQUENCE [LARGE SCALE GENOMIC DNA]</scope>
    <source>
        <strain evidence="7 8">KVB11</strain>
    </source>
</reference>
<proteinExistence type="inferred from homology"/>